<dbReference type="Pfam" id="PF06223">
    <property type="entry name" value="Phage_tail_T"/>
    <property type="match status" value="1"/>
</dbReference>
<reference evidence="3" key="1">
    <citation type="submission" date="2022-06" db="EMBL/GenBank/DDBJ databases">
        <authorList>
            <person name="Ping M."/>
        </authorList>
    </citation>
    <scope>NUCLEOTIDE SEQUENCE</scope>
    <source>
        <strain evidence="3">JCM11759T</strain>
    </source>
</reference>
<dbReference type="EMBL" id="CP099837">
    <property type="protein sequence ID" value="USY19729.1"/>
    <property type="molecule type" value="Genomic_DNA"/>
</dbReference>
<dbReference type="RefSeq" id="WP_254418921.1">
    <property type="nucleotide sequence ID" value="NZ_BAAAJB010000098.1"/>
</dbReference>
<organism evidence="3 4">
    <name type="scientific">Nocardiopsis exhalans</name>
    <dbReference type="NCBI Taxonomy" id="163604"/>
    <lineage>
        <taxon>Bacteria</taxon>
        <taxon>Bacillati</taxon>
        <taxon>Actinomycetota</taxon>
        <taxon>Actinomycetes</taxon>
        <taxon>Streptosporangiales</taxon>
        <taxon>Nocardiopsidaceae</taxon>
        <taxon>Nocardiopsis</taxon>
    </lineage>
</organism>
<evidence type="ECO:0000313" key="4">
    <source>
        <dbReference type="Proteomes" id="UP001055940"/>
    </source>
</evidence>
<name>A0ABY5D5U3_9ACTN</name>
<feature type="compositionally biased region" description="Basic and acidic residues" evidence="1">
    <location>
        <begin position="48"/>
        <end position="60"/>
    </location>
</feature>
<dbReference type="Proteomes" id="UP001055940">
    <property type="component" value="Chromosome"/>
</dbReference>
<gene>
    <name evidence="3" type="ORF">NE857_31620</name>
</gene>
<protein>
    <submittedName>
        <fullName evidence="3">DUF4035 domain-containing protein</fullName>
    </submittedName>
</protein>
<accession>A0ABY5D5U3</accession>
<feature type="region of interest" description="Disordered" evidence="1">
    <location>
        <begin position="37"/>
        <end position="108"/>
    </location>
</feature>
<keyword evidence="4" id="KW-1185">Reference proteome</keyword>
<feature type="domain" description="Minor tail T" evidence="2">
    <location>
        <begin position="2"/>
        <end position="79"/>
    </location>
</feature>
<proteinExistence type="predicted"/>
<evidence type="ECO:0000313" key="3">
    <source>
        <dbReference type="EMBL" id="USY19729.1"/>
    </source>
</evidence>
<evidence type="ECO:0000259" key="2">
    <source>
        <dbReference type="Pfam" id="PF06223"/>
    </source>
</evidence>
<dbReference type="InterPro" id="IPR009350">
    <property type="entry name" value="Phage_tail_T"/>
</dbReference>
<sequence>MSSVELNEWMAYEQMAGPLGPVRQDVLFAQLCAVVANSQRDKKSRPAKPKDFLPKWEKRGPAQGWQQQKSVARMLNAAFGGTVNGKPTKPEQPPPRKPATRFQVRTQDHLYTVVDTTTGATEWTGLDQGQADTIAGRMNQN</sequence>
<evidence type="ECO:0000256" key="1">
    <source>
        <dbReference type="SAM" id="MobiDB-lite"/>
    </source>
</evidence>